<feature type="compositionally biased region" description="Basic and acidic residues" evidence="1">
    <location>
        <begin position="1"/>
        <end position="10"/>
    </location>
</feature>
<gene>
    <name evidence="3" type="ORF">OTI717_LOCUS13395</name>
    <name evidence="2" type="ORF">RFH988_LOCUS22018</name>
</gene>
<dbReference type="Proteomes" id="UP000663823">
    <property type="component" value="Unassembled WGS sequence"/>
</dbReference>
<evidence type="ECO:0000313" key="2">
    <source>
        <dbReference type="EMBL" id="CAF1152957.1"/>
    </source>
</evidence>
<feature type="region of interest" description="Disordered" evidence="1">
    <location>
        <begin position="1"/>
        <end position="45"/>
    </location>
</feature>
<name>A0A818VPW7_9BILA</name>
<evidence type="ECO:0000256" key="1">
    <source>
        <dbReference type="SAM" id="MobiDB-lite"/>
    </source>
</evidence>
<accession>A0A818VPW7</accession>
<dbReference type="Proteomes" id="UP000663882">
    <property type="component" value="Unassembled WGS sequence"/>
</dbReference>
<organism evidence="3 4">
    <name type="scientific">Rotaria sordida</name>
    <dbReference type="NCBI Taxonomy" id="392033"/>
    <lineage>
        <taxon>Eukaryota</taxon>
        <taxon>Metazoa</taxon>
        <taxon>Spiralia</taxon>
        <taxon>Gnathifera</taxon>
        <taxon>Rotifera</taxon>
        <taxon>Eurotatoria</taxon>
        <taxon>Bdelloidea</taxon>
        <taxon>Philodinida</taxon>
        <taxon>Philodinidae</taxon>
        <taxon>Rotaria</taxon>
    </lineage>
</organism>
<evidence type="ECO:0000313" key="4">
    <source>
        <dbReference type="Proteomes" id="UP000663823"/>
    </source>
</evidence>
<sequence length="90" mass="10039">MNTEEQRTSDLENSITTSSPLHSNPGLQAEVPAKSNSQTKKNIPEKKKRLSEIKIDLIQQLVGKIEAGSESISRSELKVLKLLQKQTQLQ</sequence>
<dbReference type="EMBL" id="CAJOAX010001422">
    <property type="protein sequence ID" value="CAF3714241.1"/>
    <property type="molecule type" value="Genomic_DNA"/>
</dbReference>
<protein>
    <submittedName>
        <fullName evidence="3">Uncharacterized protein</fullName>
    </submittedName>
</protein>
<dbReference type="OrthoDB" id="10614208at2759"/>
<dbReference type="AlphaFoldDB" id="A0A818VPW7"/>
<feature type="compositionally biased region" description="Polar residues" evidence="1">
    <location>
        <begin position="11"/>
        <end position="26"/>
    </location>
</feature>
<proteinExistence type="predicted"/>
<comment type="caution">
    <text evidence="3">The sequence shown here is derived from an EMBL/GenBank/DDBJ whole genome shotgun (WGS) entry which is preliminary data.</text>
</comment>
<dbReference type="EMBL" id="CAJNOO010001440">
    <property type="protein sequence ID" value="CAF1152957.1"/>
    <property type="molecule type" value="Genomic_DNA"/>
</dbReference>
<evidence type="ECO:0000313" key="3">
    <source>
        <dbReference type="EMBL" id="CAF3714241.1"/>
    </source>
</evidence>
<reference evidence="3" key="1">
    <citation type="submission" date="2021-02" db="EMBL/GenBank/DDBJ databases">
        <authorList>
            <person name="Nowell W R."/>
        </authorList>
    </citation>
    <scope>NUCLEOTIDE SEQUENCE</scope>
</reference>